<keyword evidence="1" id="KW-0645">Protease</keyword>
<feature type="domain" description="JAB" evidence="7">
    <location>
        <begin position="11"/>
        <end position="123"/>
    </location>
</feature>
<dbReference type="InterPro" id="IPR045886">
    <property type="entry name" value="ThiF/MoeB/HesA"/>
</dbReference>
<feature type="domain" description="THIF-type NAD/FAD binding fold" evidence="6">
    <location>
        <begin position="180"/>
        <end position="310"/>
    </location>
</feature>
<organism evidence="8 9">
    <name type="scientific">Pseudomonas fluorescens</name>
    <dbReference type="NCBI Taxonomy" id="294"/>
    <lineage>
        <taxon>Bacteria</taxon>
        <taxon>Pseudomonadati</taxon>
        <taxon>Pseudomonadota</taxon>
        <taxon>Gammaproteobacteria</taxon>
        <taxon>Pseudomonadales</taxon>
        <taxon>Pseudomonadaceae</taxon>
        <taxon>Pseudomonas</taxon>
    </lineage>
</organism>
<dbReference type="GO" id="GO:0006508">
    <property type="term" value="P:proteolysis"/>
    <property type="evidence" value="ECO:0007669"/>
    <property type="project" value="UniProtKB-KW"/>
</dbReference>
<dbReference type="Pfam" id="PF00899">
    <property type="entry name" value="ThiF"/>
    <property type="match status" value="1"/>
</dbReference>
<dbReference type="InterPro" id="IPR000594">
    <property type="entry name" value="ThiF_NAD_FAD-bd"/>
</dbReference>
<dbReference type="GO" id="GO:0046872">
    <property type="term" value="F:metal ion binding"/>
    <property type="evidence" value="ECO:0007669"/>
    <property type="project" value="UniProtKB-KW"/>
</dbReference>
<evidence type="ECO:0000256" key="4">
    <source>
        <dbReference type="ARBA" id="ARBA00022833"/>
    </source>
</evidence>
<dbReference type="AlphaFoldDB" id="A0A5E7JWA6"/>
<evidence type="ECO:0000259" key="7">
    <source>
        <dbReference type="Pfam" id="PF14464"/>
    </source>
</evidence>
<dbReference type="InterPro" id="IPR035985">
    <property type="entry name" value="Ubiquitin-activating_enz"/>
</dbReference>
<dbReference type="InterPro" id="IPR028090">
    <property type="entry name" value="JAB_dom_prok"/>
</dbReference>
<dbReference type="GO" id="GO:0008237">
    <property type="term" value="F:metallopeptidase activity"/>
    <property type="evidence" value="ECO:0007669"/>
    <property type="project" value="UniProtKB-KW"/>
</dbReference>
<dbReference type="Proteomes" id="UP000377224">
    <property type="component" value="Unassembled WGS sequence"/>
</dbReference>
<dbReference type="Gene3D" id="3.40.50.720">
    <property type="entry name" value="NAD(P)-binding Rossmann-like Domain"/>
    <property type="match status" value="1"/>
</dbReference>
<keyword evidence="3" id="KW-0378">Hydrolase</keyword>
<proteinExistence type="predicted"/>
<sequence>MSIDSRLVLTEEIHASLREHLFPGDGLEAAAILVCTRFEGENLKLLSKHLITVPYAECERRDADYISWPGRYLEQAIDLADSESLSIILVHSHPGGYFEFSEVDDQSDAKTIPCLIQGVAAIHGSAIMVPGGAMRARVYDLKSHCTPVALVTVAGDDIKYWQGSVPLPEQPVVAFTSGMTATLNRLSAVVIGVSGTGSIVAEQVARLGFGEVILIDHDQLEEKNLNRILNATLQDALAARPKVEMFAQAINRIRAVPFAKSINASVLTREAVLAAASADVIFCCVDTHQARMVADLISTTFLIPLFDVGVKIPTRKDGDDHWIITDVVGRIDYVKPGGSSLGDRGVYTPQTLLAEYLHQVDPQAHKDQVERGYITGMQEEAPSVITLNMRAASACVSEFIARAFPYREDENGKYARTIFTLSGCEEDYFNETAYSPSPKSQLAQSCKEPLLGLPDLSARKPC</sequence>
<evidence type="ECO:0000259" key="6">
    <source>
        <dbReference type="Pfam" id="PF00899"/>
    </source>
</evidence>
<dbReference type="PANTHER" id="PTHR10953:SF102">
    <property type="entry name" value="ADENYLYLTRANSFERASE AND SULFURTRANSFERASE MOCS3"/>
    <property type="match status" value="1"/>
</dbReference>
<dbReference type="GO" id="GO:0008641">
    <property type="term" value="F:ubiquitin-like modifier activating enzyme activity"/>
    <property type="evidence" value="ECO:0007669"/>
    <property type="project" value="InterPro"/>
</dbReference>
<evidence type="ECO:0000313" key="9">
    <source>
        <dbReference type="Proteomes" id="UP000377224"/>
    </source>
</evidence>
<dbReference type="EMBL" id="CABVIN010000002">
    <property type="protein sequence ID" value="VVO87573.1"/>
    <property type="molecule type" value="Genomic_DNA"/>
</dbReference>
<dbReference type="PANTHER" id="PTHR10953">
    <property type="entry name" value="UBIQUITIN-ACTIVATING ENZYME E1"/>
    <property type="match status" value="1"/>
</dbReference>
<dbReference type="GO" id="GO:0005737">
    <property type="term" value="C:cytoplasm"/>
    <property type="evidence" value="ECO:0007669"/>
    <property type="project" value="TreeGrafter"/>
</dbReference>
<keyword evidence="4" id="KW-0862">Zinc</keyword>
<evidence type="ECO:0000313" key="8">
    <source>
        <dbReference type="EMBL" id="VVO87573.1"/>
    </source>
</evidence>
<accession>A0A5E7JWA6</accession>
<evidence type="ECO:0000256" key="3">
    <source>
        <dbReference type="ARBA" id="ARBA00022801"/>
    </source>
</evidence>
<dbReference type="GO" id="GO:0004792">
    <property type="term" value="F:thiosulfate-cyanide sulfurtransferase activity"/>
    <property type="evidence" value="ECO:0007669"/>
    <property type="project" value="TreeGrafter"/>
</dbReference>
<evidence type="ECO:0000256" key="5">
    <source>
        <dbReference type="ARBA" id="ARBA00023049"/>
    </source>
</evidence>
<keyword evidence="2" id="KW-0479">Metal-binding</keyword>
<name>A0A5E7JWA6_PSEFL</name>
<gene>
    <name evidence="8" type="ORF">PS896_02148</name>
</gene>
<dbReference type="Pfam" id="PF14464">
    <property type="entry name" value="Prok-JAB"/>
    <property type="match status" value="1"/>
</dbReference>
<evidence type="ECO:0000256" key="1">
    <source>
        <dbReference type="ARBA" id="ARBA00022670"/>
    </source>
</evidence>
<reference evidence="8 9" key="1">
    <citation type="submission" date="2019-09" db="EMBL/GenBank/DDBJ databases">
        <authorList>
            <person name="Chandra G."/>
            <person name="Truman W A."/>
        </authorList>
    </citation>
    <scope>NUCLEOTIDE SEQUENCE [LARGE SCALE GENOMIC DNA]</scope>
    <source>
        <strain evidence="8">PS896</strain>
    </source>
</reference>
<dbReference type="RefSeq" id="WP_150647550.1">
    <property type="nucleotide sequence ID" value="NZ_CABVIN010000002.1"/>
</dbReference>
<keyword evidence="5" id="KW-0482">Metalloprotease</keyword>
<evidence type="ECO:0008006" key="10">
    <source>
        <dbReference type="Google" id="ProtNLM"/>
    </source>
</evidence>
<protein>
    <recommendedName>
        <fullName evidence="10">Thiamine biosynthesis protein ThiF</fullName>
    </recommendedName>
</protein>
<dbReference type="SUPFAM" id="SSF69572">
    <property type="entry name" value="Activating enzymes of the ubiquitin-like proteins"/>
    <property type="match status" value="1"/>
</dbReference>
<dbReference type="GO" id="GO:0016779">
    <property type="term" value="F:nucleotidyltransferase activity"/>
    <property type="evidence" value="ECO:0007669"/>
    <property type="project" value="TreeGrafter"/>
</dbReference>
<evidence type="ECO:0000256" key="2">
    <source>
        <dbReference type="ARBA" id="ARBA00022723"/>
    </source>
</evidence>